<feature type="compositionally biased region" description="Basic and acidic residues" evidence="1">
    <location>
        <begin position="156"/>
        <end position="178"/>
    </location>
</feature>
<dbReference type="GO" id="GO:0003676">
    <property type="term" value="F:nucleic acid binding"/>
    <property type="evidence" value="ECO:0007669"/>
    <property type="project" value="InterPro"/>
</dbReference>
<dbReference type="Gene3D" id="4.10.60.10">
    <property type="entry name" value="Zinc finger, CCHC-type"/>
    <property type="match status" value="1"/>
</dbReference>
<sequence>MRPATAHGRRPSQADAHSDGRRPTPSAVAPAASWAEVVRAPRVGPPVLSQQDIDAGWQVVKRKSNGGQPSGRSTTAFTLPERARPIPRWLQGRCFCCLGLGHLKADCKGAPRCYRCWFSGYLERDCKFDRGPSSRPRREAAAVVAAAVPPAPAPTREIRAREGVGQAEGKEKEKEKGKGKVSAPSSAQPPRCAISSSLDSRMENLGAGDPFLRPAAGHGVLSWTPGMAEVERRLLGRALVASVLSGRKEVSPARLVEELGRACGILHSNVRVEVTRPSDFLIYFARGEDCTTVLNQSGRLTVAGAKISFRRWHRSVHARSSKMAHVVRLAIEGLPAHAVEVDAIKQFLNKIDCQFIEWFEPVDACMTEVLAWSSNPSLIPKEFALEIPEPMMEWWGEPEVDDADMFEALVAEAPPAPPSEKRCLTFDLLLHLLEVVDPMQATEGESSDDVFGPPRRRTHRTYLGRIDGTGPGPILGGGHRFAGPGTWAAGGMQLQRQLQRGPCAPCNPRLLLAVEESPRDVLESPARRGAAVGKESLLPSSPVAVVSQCEDSAPETQSTLAVVGAFTRPVFWSPQPVFVPAAKDSPPESAAATEPPQSLLPATVGSQHESSPVLLPTSPVVAASASGSSPVQSVEVGPNLLTRDGVILRQTLLGPPSPGAFTRPSSAPASLTLPPPVSDLPAPRELTFEDLGDDLAPEGSLMAAQSPNLCTLDPEKEVESEAGIFEPPPALRAQLSGPVQCGSPLIVYERRRESLACHALVSGTPSPLATLLARSAETSAASPVSRPTAGPPGVTSSTAASVASPDSQPHTPLFSQAAAAAAAALADFAAPLTMALLGRRPRPSRVRQRQQVVPYSPRRSNRLAAKNGGKHIHSSTKAQRVVMKKLGFIEDENKADEGDVLRYVELFKTPLAPCNIQALTALCNLDFQAGGLEGC</sequence>
<dbReference type="PANTHER" id="PTHR33087:SF46">
    <property type="entry name" value="OS07G0539200 PROTEIN"/>
    <property type="match status" value="1"/>
</dbReference>
<accession>A0A679BBV9</accession>
<feature type="region of interest" description="Disordered" evidence="1">
    <location>
        <begin position="582"/>
        <end position="613"/>
    </location>
</feature>
<feature type="region of interest" description="Disordered" evidence="1">
    <location>
        <begin position="1"/>
        <end position="32"/>
    </location>
</feature>
<evidence type="ECO:0000313" key="2">
    <source>
        <dbReference type="EMBL" id="BBF89971.1"/>
    </source>
</evidence>
<feature type="compositionally biased region" description="Polar residues" evidence="1">
    <location>
        <begin position="183"/>
        <end position="192"/>
    </location>
</feature>
<proteinExistence type="predicted"/>
<feature type="region of interest" description="Disordered" evidence="1">
    <location>
        <begin position="151"/>
        <end position="192"/>
    </location>
</feature>
<dbReference type="PANTHER" id="PTHR33087">
    <property type="entry name" value="OS07G0539200 PROTEIN"/>
    <property type="match status" value="1"/>
</dbReference>
<reference evidence="2" key="1">
    <citation type="submission" date="2018-08" db="EMBL/GenBank/DDBJ databases">
        <title>Oryza rufipogon genomic DNA, chromosome 11, BAC clone:ORUFIa0009G14.</title>
        <authorList>
            <person name="Wu J."/>
            <person name="Kanamori H."/>
        </authorList>
    </citation>
    <scope>NUCLEOTIDE SEQUENCE</scope>
    <source>
        <strain evidence="2">W1943</strain>
    </source>
</reference>
<dbReference type="InterPro" id="IPR036875">
    <property type="entry name" value="Znf_CCHC_sf"/>
</dbReference>
<name>A0A679BBV9_ORYRU</name>
<gene>
    <name evidence="2" type="primary">ORUFIa0009G14.24</name>
</gene>
<feature type="compositionally biased region" description="Low complexity" evidence="1">
    <location>
        <begin position="794"/>
        <end position="804"/>
    </location>
</feature>
<protein>
    <submittedName>
        <fullName evidence="2">Zinc knuckle family protein-like</fullName>
    </submittedName>
</protein>
<organism evidence="2">
    <name type="scientific">Oryza rufipogon</name>
    <name type="common">Brownbeard rice</name>
    <name type="synonym">Asian wild rice</name>
    <dbReference type="NCBI Taxonomy" id="4529"/>
    <lineage>
        <taxon>Eukaryota</taxon>
        <taxon>Viridiplantae</taxon>
        <taxon>Streptophyta</taxon>
        <taxon>Embryophyta</taxon>
        <taxon>Tracheophyta</taxon>
        <taxon>Spermatophyta</taxon>
        <taxon>Magnoliopsida</taxon>
        <taxon>Liliopsida</taxon>
        <taxon>Poales</taxon>
        <taxon>Poaceae</taxon>
        <taxon>BOP clade</taxon>
        <taxon>Oryzoideae</taxon>
        <taxon>Oryzeae</taxon>
        <taxon>Oryzinae</taxon>
        <taxon>Oryza</taxon>
    </lineage>
</organism>
<feature type="region of interest" description="Disordered" evidence="1">
    <location>
        <begin position="779"/>
        <end position="810"/>
    </location>
</feature>
<dbReference type="AlphaFoldDB" id="A0A679BBV9"/>
<dbReference type="GO" id="GO:0008270">
    <property type="term" value="F:zinc ion binding"/>
    <property type="evidence" value="ECO:0007669"/>
    <property type="project" value="InterPro"/>
</dbReference>
<evidence type="ECO:0000256" key="1">
    <source>
        <dbReference type="SAM" id="MobiDB-lite"/>
    </source>
</evidence>
<feature type="compositionally biased region" description="Low complexity" evidence="1">
    <location>
        <begin position="587"/>
        <end position="596"/>
    </location>
</feature>
<dbReference type="EMBL" id="AP018879">
    <property type="protein sequence ID" value="BBF89971.1"/>
    <property type="molecule type" value="Genomic_DNA"/>
</dbReference>
<dbReference type="InterPro" id="IPR053253">
    <property type="entry name" value="Sex_diff_modulator"/>
</dbReference>
<dbReference type="SUPFAM" id="SSF57756">
    <property type="entry name" value="Retrovirus zinc finger-like domains"/>
    <property type="match status" value="1"/>
</dbReference>